<sequence>MSDTELLPVQVQAGHRLRPDRCVIEPSIRFLRFPLARGRFAATAGYLDISEEPALFVELDVPSLRTYPRPLRRPILKRCPAKVLTFTSDELVVDERRVLIEGRVGGRGLVLEGDLRYVDEERIVLWAKGVLPRPRRAPWFARRVHVEIAIEFVR</sequence>
<evidence type="ECO:0008006" key="3">
    <source>
        <dbReference type="Google" id="ProtNLM"/>
    </source>
</evidence>
<dbReference type="eggNOG" id="ENOG502ZDUT">
    <property type="taxonomic scope" value="Bacteria"/>
</dbReference>
<gene>
    <name evidence="1" type="ORF">SD37_05005</name>
</gene>
<dbReference type="RefSeq" id="WP_044851713.1">
    <property type="nucleotide sequence ID" value="NZ_CP016174.1"/>
</dbReference>
<protein>
    <recommendedName>
        <fullName evidence="3">Lipid/polyisoprenoid-binding YceI-like domain-containing protein</fullName>
    </recommendedName>
</protein>
<organism evidence="1 2">
    <name type="scientific">Amycolatopsis orientalis</name>
    <name type="common">Nocardia orientalis</name>
    <dbReference type="NCBI Taxonomy" id="31958"/>
    <lineage>
        <taxon>Bacteria</taxon>
        <taxon>Bacillati</taxon>
        <taxon>Actinomycetota</taxon>
        <taxon>Actinomycetes</taxon>
        <taxon>Pseudonocardiales</taxon>
        <taxon>Pseudonocardiaceae</taxon>
        <taxon>Amycolatopsis</taxon>
    </lineage>
</organism>
<reference evidence="1 2" key="1">
    <citation type="journal article" date="2015" name="Genome Announc.">
        <title>Draft Genome Sequence of Norvancomycin-Producing Strain Amycolatopsis orientalis CPCC200066.</title>
        <authorList>
            <person name="Lei X."/>
            <person name="Yuan F."/>
            <person name="Shi Y."/>
            <person name="Li X."/>
            <person name="Wang L."/>
            <person name="Hong B."/>
        </authorList>
    </citation>
    <scope>NUCLEOTIDE SEQUENCE [LARGE SCALE GENOMIC DNA]</scope>
    <source>
        <strain evidence="1 2">B-37</strain>
    </source>
</reference>
<evidence type="ECO:0000313" key="1">
    <source>
        <dbReference type="EMBL" id="ANN15081.1"/>
    </source>
</evidence>
<dbReference type="KEGG" id="aori:SD37_05005"/>
<dbReference type="AlphaFoldDB" id="A0A193BS96"/>
<name>A0A193BS96_AMYOR</name>
<dbReference type="EMBL" id="CP016174">
    <property type="protein sequence ID" value="ANN15081.1"/>
    <property type="molecule type" value="Genomic_DNA"/>
</dbReference>
<proteinExistence type="predicted"/>
<dbReference type="Proteomes" id="UP000093695">
    <property type="component" value="Chromosome"/>
</dbReference>
<dbReference type="STRING" id="31958.SD37_05005"/>
<accession>A0A193BS96</accession>
<keyword evidence="2" id="KW-1185">Reference proteome</keyword>
<evidence type="ECO:0000313" key="2">
    <source>
        <dbReference type="Proteomes" id="UP000093695"/>
    </source>
</evidence>